<name>A0ACB5UGM8_9FIRM</name>
<reference evidence="1" key="1">
    <citation type="submission" date="2023-09" db="EMBL/GenBank/DDBJ databases">
        <title>Vallitalea sediminicola and Vallitalea maricola sp. nov., anaerobic bacteria isolated from marine sediment.</title>
        <authorList>
            <person name="Hirano S."/>
            <person name="Maeda A."/>
            <person name="Terahara T."/>
            <person name="Mori K."/>
            <person name="Hamada M."/>
            <person name="Matsumoto R."/>
            <person name="Kobayashi T."/>
        </authorList>
    </citation>
    <scope>NUCLEOTIDE SEQUENCE</scope>
    <source>
        <strain evidence="1">AN17-2</strain>
    </source>
</reference>
<keyword evidence="2" id="KW-1185">Reference proteome</keyword>
<sequence>MIVYHGSYCLVQNPNISFSREALDFGKGFYVTGIKEQAVNWTTKFKRRGKKGILNIYSLSIDKIKQKYMVKEFLKYDNEWLDFILQCRGRSTCYLEYDMIIGGIADDRVYNTIELYKDKLIDKTETLNRLQFYKPNHQICIINQDIINKYLVYKNSEEV</sequence>
<dbReference type="Proteomes" id="UP001374599">
    <property type="component" value="Unassembled WGS sequence"/>
</dbReference>
<evidence type="ECO:0000313" key="2">
    <source>
        <dbReference type="Proteomes" id="UP001374599"/>
    </source>
</evidence>
<proteinExistence type="predicted"/>
<organism evidence="1 2">
    <name type="scientific">Vallitalea maricola</name>
    <dbReference type="NCBI Taxonomy" id="3074433"/>
    <lineage>
        <taxon>Bacteria</taxon>
        <taxon>Bacillati</taxon>
        <taxon>Bacillota</taxon>
        <taxon>Clostridia</taxon>
        <taxon>Lachnospirales</taxon>
        <taxon>Vallitaleaceae</taxon>
        <taxon>Vallitalea</taxon>
    </lineage>
</organism>
<dbReference type="EMBL" id="BTPU01000012">
    <property type="protein sequence ID" value="GMQ61709.1"/>
    <property type="molecule type" value="Genomic_DNA"/>
</dbReference>
<gene>
    <name evidence="1" type="ORF">AN2V17_09380</name>
</gene>
<protein>
    <submittedName>
        <fullName evidence="1">DUF3990 domain-containing protein</fullName>
    </submittedName>
</protein>
<comment type="caution">
    <text evidence="1">The sequence shown here is derived from an EMBL/GenBank/DDBJ whole genome shotgun (WGS) entry which is preliminary data.</text>
</comment>
<accession>A0ACB5UGM8</accession>
<evidence type="ECO:0000313" key="1">
    <source>
        <dbReference type="EMBL" id="GMQ61709.1"/>
    </source>
</evidence>